<sequence length="143" mass="15666">MTAPAQSFRCPPAMSVTGLDHYNLRAPGPLLDTLRDFYVDVVGLRLGERPPFRSHGYWLYAGAQAVLHLSQAGPDESRVANVANTFDHVAFSCDDLPGTIARLRQFGVRYSSAEVPLTRQRQLFFDDPAGNGIELNFAANAEG</sequence>
<dbReference type="HOGENOM" id="CLU_046006_12_4_4"/>
<dbReference type="Gene3D" id="3.10.180.10">
    <property type="entry name" value="2,3-Dihydroxybiphenyl 1,2-Dioxygenase, domain 1"/>
    <property type="match status" value="1"/>
</dbReference>
<dbReference type="EMBL" id="CP000085">
    <property type="protein sequence ID" value="ABC34254.1"/>
    <property type="molecule type" value="Genomic_DNA"/>
</dbReference>
<dbReference type="AlphaFoldDB" id="Q2T366"/>
<feature type="domain" description="VOC" evidence="1">
    <location>
        <begin position="18"/>
        <end position="138"/>
    </location>
</feature>
<dbReference type="InterPro" id="IPR037523">
    <property type="entry name" value="VOC_core"/>
</dbReference>
<evidence type="ECO:0000259" key="1">
    <source>
        <dbReference type="PROSITE" id="PS51819"/>
    </source>
</evidence>
<proteinExistence type="predicted"/>
<reference evidence="2 3" key="1">
    <citation type="journal article" date="2005" name="BMC Genomics">
        <title>Bacterial genome adaptation to niches: divergence of the potential virulence genes in three Burkholderia species of different survival strategies.</title>
        <authorList>
            <person name="Kim H.S."/>
            <person name="Schell M.A."/>
            <person name="Yu Y."/>
            <person name="Ulrich R.L."/>
            <person name="Sarria S.H."/>
            <person name="Nierman W.C."/>
            <person name="DeShazer D."/>
        </authorList>
    </citation>
    <scope>NUCLEOTIDE SEQUENCE [LARGE SCALE GENOMIC DNA]</scope>
    <source>
        <strain evidence="3">ATCC 700388 / DSM 13276 / CCUG 48851 / CIP 106301 / E264</strain>
    </source>
</reference>
<protein>
    <submittedName>
        <fullName evidence="2">Glyoxalase family protein</fullName>
    </submittedName>
</protein>
<organism evidence="2 3">
    <name type="scientific">Burkholderia thailandensis (strain ATCC 700388 / DSM 13276 / CCUG 48851 / CIP 106301 / E264)</name>
    <dbReference type="NCBI Taxonomy" id="271848"/>
    <lineage>
        <taxon>Bacteria</taxon>
        <taxon>Pseudomonadati</taxon>
        <taxon>Pseudomonadota</taxon>
        <taxon>Betaproteobacteria</taxon>
        <taxon>Burkholderiales</taxon>
        <taxon>Burkholderiaceae</taxon>
        <taxon>Burkholderia</taxon>
        <taxon>pseudomallei group</taxon>
    </lineage>
</organism>
<evidence type="ECO:0000313" key="2">
    <source>
        <dbReference type="EMBL" id="ABC34254.1"/>
    </source>
</evidence>
<keyword evidence="3" id="KW-1185">Reference proteome</keyword>
<dbReference type="SUPFAM" id="SSF54593">
    <property type="entry name" value="Glyoxalase/Bleomycin resistance protein/Dihydroxybiphenyl dioxygenase"/>
    <property type="match status" value="1"/>
</dbReference>
<dbReference type="Pfam" id="PF00903">
    <property type="entry name" value="Glyoxalase"/>
    <property type="match status" value="1"/>
</dbReference>
<dbReference type="Proteomes" id="UP000001930">
    <property type="component" value="Chromosome II"/>
</dbReference>
<dbReference type="InterPro" id="IPR004360">
    <property type="entry name" value="Glyas_Fos-R_dOase_dom"/>
</dbReference>
<dbReference type="PANTHER" id="PTHR46142:SF3">
    <property type="entry name" value="F18B13.24 PROTEIN"/>
    <property type="match status" value="1"/>
</dbReference>
<dbReference type="PANTHER" id="PTHR46142">
    <property type="match status" value="1"/>
</dbReference>
<name>Q2T366_BURTA</name>
<dbReference type="KEGG" id="bte:BTH_II2195"/>
<accession>Q2T366</accession>
<gene>
    <name evidence="2" type="ordered locus">BTH_II2195</name>
</gene>
<evidence type="ECO:0000313" key="3">
    <source>
        <dbReference type="Proteomes" id="UP000001930"/>
    </source>
</evidence>
<dbReference type="InterPro" id="IPR029068">
    <property type="entry name" value="Glyas_Bleomycin-R_OHBP_Dase"/>
</dbReference>
<dbReference type="PROSITE" id="PS51819">
    <property type="entry name" value="VOC"/>
    <property type="match status" value="1"/>
</dbReference>